<dbReference type="InterPro" id="IPR018745">
    <property type="entry name" value="MpsC"/>
</dbReference>
<evidence type="ECO:0000313" key="3">
    <source>
        <dbReference type="Proteomes" id="UP000251002"/>
    </source>
</evidence>
<dbReference type="EMBL" id="QLZR01000004">
    <property type="protein sequence ID" value="RAZ76770.1"/>
    <property type="molecule type" value="Genomic_DNA"/>
</dbReference>
<accession>A0A365KUB3</accession>
<evidence type="ECO:0000313" key="2">
    <source>
        <dbReference type="EMBL" id="RAZ76770.1"/>
    </source>
</evidence>
<dbReference type="Pfam" id="PF10057">
    <property type="entry name" value="MpsC"/>
    <property type="match status" value="2"/>
</dbReference>
<keyword evidence="3" id="KW-1185">Reference proteome</keyword>
<dbReference type="AlphaFoldDB" id="A0A365KUB3"/>
<protein>
    <recommendedName>
        <fullName evidence="1">Na+-translocating membrane potential-generating system MpsC domain-containing protein</fullName>
    </recommendedName>
</protein>
<comment type="caution">
    <text evidence="2">The sequence shown here is derived from an EMBL/GenBank/DDBJ whole genome shotgun (WGS) entry which is preliminary data.</text>
</comment>
<dbReference type="RefSeq" id="WP_112223935.1">
    <property type="nucleotide sequence ID" value="NZ_CP196859.1"/>
</dbReference>
<feature type="domain" description="Na+-translocating membrane potential-generating system MpsC" evidence="1">
    <location>
        <begin position="139"/>
        <end position="228"/>
    </location>
</feature>
<dbReference type="Proteomes" id="UP000251002">
    <property type="component" value="Unassembled WGS sequence"/>
</dbReference>
<sequence length="231" mass="27111">MPKERSIETEVGGFISTLLRKHFGKGPTSIYVTIKRPYIIMHFRGFTTTMEKILLKQNEWKRVLETRDLLVDELKPIISQQLKDIGGWTFEEFYVDWNLNLETGTFLAITDDKQEPNDFEWPTDFPKKAFEMKLENVSKSLHRDPDQTAAHWVNDRTLLIQWSGVLTEIEKALIKDGHSEILKFTKRPLERSILEEAGFESVFERRIQVIFLDWDYDSNIGYVVIVLDAKK</sequence>
<gene>
    <name evidence="2" type="ORF">DP120_12125</name>
</gene>
<feature type="domain" description="Na+-translocating membrane potential-generating system MpsC" evidence="1">
    <location>
        <begin position="5"/>
        <end position="110"/>
    </location>
</feature>
<organism evidence="2 3">
    <name type="scientific">Planococcus halotolerans</name>
    <dbReference type="NCBI Taxonomy" id="2233542"/>
    <lineage>
        <taxon>Bacteria</taxon>
        <taxon>Bacillati</taxon>
        <taxon>Bacillota</taxon>
        <taxon>Bacilli</taxon>
        <taxon>Bacillales</taxon>
        <taxon>Caryophanaceae</taxon>
        <taxon>Planococcus</taxon>
    </lineage>
</organism>
<reference evidence="2 3" key="1">
    <citation type="submission" date="2018-06" db="EMBL/GenBank/DDBJ databases">
        <title>The draft genome sequences of strains SCU63 and S1.</title>
        <authorList>
            <person name="Gan L."/>
        </authorList>
    </citation>
    <scope>NUCLEOTIDE SEQUENCE [LARGE SCALE GENOMIC DNA]</scope>
    <source>
        <strain evidence="2 3">SCU63</strain>
    </source>
</reference>
<evidence type="ECO:0000259" key="1">
    <source>
        <dbReference type="Pfam" id="PF10057"/>
    </source>
</evidence>
<proteinExistence type="predicted"/>
<name>A0A365KUB3_9BACL</name>